<dbReference type="AlphaFoldDB" id="A0A7M7RD71"/>
<dbReference type="GO" id="GO:0071564">
    <property type="term" value="C:npBAF complex"/>
    <property type="evidence" value="ECO:0007669"/>
    <property type="project" value="InterPro"/>
</dbReference>
<evidence type="ECO:0000256" key="13">
    <source>
        <dbReference type="SAM" id="Coils"/>
    </source>
</evidence>
<evidence type="ECO:0000256" key="12">
    <source>
        <dbReference type="PROSITE-ProRule" id="PRU00146"/>
    </source>
</evidence>
<dbReference type="KEGG" id="spu:580820"/>
<feature type="region of interest" description="Disordered" evidence="14">
    <location>
        <begin position="738"/>
        <end position="818"/>
    </location>
</feature>
<dbReference type="InterPro" id="IPR011011">
    <property type="entry name" value="Znf_FYVE_PHD"/>
</dbReference>
<evidence type="ECO:0000256" key="7">
    <source>
        <dbReference type="ARBA" id="ARBA00022833"/>
    </source>
</evidence>
<evidence type="ECO:0000259" key="15">
    <source>
        <dbReference type="PROSITE" id="PS50016"/>
    </source>
</evidence>
<protein>
    <recommendedName>
        <fullName evidence="3">PHD finger protein 10</fullName>
    </recommendedName>
</protein>
<keyword evidence="9" id="KW-0805">Transcription regulation</keyword>
<feature type="region of interest" description="Disordered" evidence="14">
    <location>
        <begin position="1"/>
        <end position="291"/>
    </location>
</feature>
<evidence type="ECO:0000256" key="4">
    <source>
        <dbReference type="ARBA" id="ARBA00022723"/>
    </source>
</evidence>
<evidence type="ECO:0000256" key="11">
    <source>
        <dbReference type="ARBA" id="ARBA00023242"/>
    </source>
</evidence>
<keyword evidence="8" id="KW-0524">Neurogenesis</keyword>
<dbReference type="SMART" id="SM00249">
    <property type="entry name" value="PHD"/>
    <property type="match status" value="2"/>
</dbReference>
<keyword evidence="13" id="KW-0175">Coiled coil</keyword>
<evidence type="ECO:0000256" key="2">
    <source>
        <dbReference type="ARBA" id="ARBA00006097"/>
    </source>
</evidence>
<organism evidence="16 17">
    <name type="scientific">Strongylocentrotus purpuratus</name>
    <name type="common">Purple sea urchin</name>
    <dbReference type="NCBI Taxonomy" id="7668"/>
    <lineage>
        <taxon>Eukaryota</taxon>
        <taxon>Metazoa</taxon>
        <taxon>Echinodermata</taxon>
        <taxon>Eleutherozoa</taxon>
        <taxon>Echinozoa</taxon>
        <taxon>Echinoidea</taxon>
        <taxon>Euechinoidea</taxon>
        <taxon>Echinacea</taxon>
        <taxon>Camarodonta</taxon>
        <taxon>Echinidea</taxon>
        <taxon>Strongylocentrotidae</taxon>
        <taxon>Strongylocentrotus</taxon>
    </lineage>
</organism>
<evidence type="ECO:0000256" key="6">
    <source>
        <dbReference type="ARBA" id="ARBA00022771"/>
    </source>
</evidence>
<sequence>MDSTPEFPHVALSPGERSPDVESSSQDQSAPEEQCKTEEPHEKGCLLETMEQSTGQGTGVPGTLSESQDQGAQQQEVVTRESDGTAGEVSKGQEVLPLPKEESAKGSEKRRDEQSAPGNQEVCGDDSVMQGADLSSTYENKTDLASQGQSEETAPGDKDEETPGDVVRQGDGNQDEFEQEEMDTTDGDQKPTGDGQVGSTGSPKVRDANEVASQETTVTPEDQPGDKHESAGLTEFPAGLQTHETDKDKTNEEGGQVSDELASSKGNLDSHQKETGNVESSKESIPLEGSTVNVVADLISKSLVSEFSQEETKKDDPLQEKQDPDKIVDAAEVMSDADVAAAESAEKDSKDAEEEQEPEFMDTQILELEDGNTRDSMADLGTKNNRDDSNIDKVPKIYDECSMESFVSAKSSELDYRDSLQGSPLPVKRVRELICESPKASPKRSRTSTPTVQSGDDLGQFPAENVFEYQWPQDNPGEWYFVQEQISEFLGVKSFKRKYPNLERRVMDIKEKEFLRERGVVTEEQVTLGLTALRGDEVYDLMMKDYTNRYTEYARVIQEKQRQNISNQHKGYEAPTMDASKIKAYIKKAAKQAAEFNALLMREKREERQYYFDLQTMQLHMPQAKMKKLSKEDTKIGAYPVAVIPGQYQDYCRYYSADELNYLPLNTAIYGPMAIRRKTDYGPEVEEEEGDDDLDIMAEFTKNDEKDKVKSRIFTNQPQNDQQQRQQQEQRLQQLLNQPVQHQQQKQHPQRQQPRQQQQQPPQQQQQQQQPPPASSTPATSRSPSSAPTILRPRAGPIVVQPGPESGGSGDSDMVRLPGPEALQQSMEAVVPTPPRPYQPKIKPTAICGLCLKDRRSNTKGVPENLVHCSQCDNSGHPSCLEMNDELVATIKTYPWQCMECKTCSQCGDPTHEDKMMFCDKCDRGYHTFCVGLTDIPTGNWLCPTCSAGGLPPPVPPPPPSNLTRGLPLIQLQPGATYLPQQMMQGPPLPLQPSLPLLQGVPPQQQGVPPQPQAVPIQQQGMPPRPQGLLPHPGHVLPQQGLTPQQHGLQPQQQSLPPQQQGIPP</sequence>
<feature type="region of interest" description="Disordered" evidence="14">
    <location>
        <begin position="305"/>
        <end position="388"/>
    </location>
</feature>
<keyword evidence="11" id="KW-0539">Nucleus</keyword>
<evidence type="ECO:0000313" key="16">
    <source>
        <dbReference type="EnsemblMetazoa" id="XP_785947"/>
    </source>
</evidence>
<feature type="compositionally biased region" description="Polar residues" evidence="14">
    <location>
        <begin position="133"/>
        <end position="152"/>
    </location>
</feature>
<dbReference type="GO" id="GO:0007399">
    <property type="term" value="P:nervous system development"/>
    <property type="evidence" value="ECO:0000318"/>
    <property type="project" value="GO_Central"/>
</dbReference>
<feature type="compositionally biased region" description="Polar residues" evidence="14">
    <location>
        <begin position="21"/>
        <end position="31"/>
    </location>
</feature>
<dbReference type="CDD" id="cd15529">
    <property type="entry name" value="PHD2_PHF10"/>
    <property type="match status" value="1"/>
</dbReference>
<keyword evidence="5" id="KW-0677">Repeat</keyword>
<feature type="compositionally biased region" description="Low complexity" evidence="14">
    <location>
        <begin position="776"/>
        <end position="789"/>
    </location>
</feature>
<feature type="compositionally biased region" description="Acidic residues" evidence="14">
    <location>
        <begin position="173"/>
        <end position="186"/>
    </location>
</feature>
<dbReference type="Gene3D" id="3.30.40.10">
    <property type="entry name" value="Zinc/RING finger domain, C3HC4 (zinc finger)"/>
    <property type="match status" value="1"/>
</dbReference>
<dbReference type="InParanoid" id="A0A7M7RD71"/>
<evidence type="ECO:0000256" key="14">
    <source>
        <dbReference type="SAM" id="MobiDB-lite"/>
    </source>
</evidence>
<dbReference type="FunFam" id="3.30.40.10:FF:000202">
    <property type="entry name" value="PHD finger protein 10 isoform X1"/>
    <property type="match status" value="1"/>
</dbReference>
<evidence type="ECO:0000256" key="9">
    <source>
        <dbReference type="ARBA" id="ARBA00023015"/>
    </source>
</evidence>
<feature type="compositionally biased region" description="Low complexity" evidence="14">
    <location>
        <begin position="330"/>
        <end position="343"/>
    </location>
</feature>
<evidence type="ECO:0000256" key="1">
    <source>
        <dbReference type="ARBA" id="ARBA00004123"/>
    </source>
</evidence>
<feature type="compositionally biased region" description="Basic and acidic residues" evidence="14">
    <location>
        <begin position="310"/>
        <end position="329"/>
    </location>
</feature>
<accession>A0A7M7RD71</accession>
<dbReference type="SUPFAM" id="SSF57903">
    <property type="entry name" value="FYVE/PHD zinc finger"/>
    <property type="match status" value="2"/>
</dbReference>
<evidence type="ECO:0000256" key="5">
    <source>
        <dbReference type="ARBA" id="ARBA00022737"/>
    </source>
</evidence>
<keyword evidence="4" id="KW-0479">Metal-binding</keyword>
<feature type="domain" description="PHD-type" evidence="15">
    <location>
        <begin position="898"/>
        <end position="949"/>
    </location>
</feature>
<evidence type="ECO:0000256" key="8">
    <source>
        <dbReference type="ARBA" id="ARBA00022902"/>
    </source>
</evidence>
<feature type="compositionally biased region" description="Basic and acidic residues" evidence="14">
    <location>
        <begin position="268"/>
        <end position="282"/>
    </location>
</feature>
<feature type="compositionally biased region" description="Low complexity" evidence="14">
    <location>
        <begin position="994"/>
        <end position="1022"/>
    </location>
</feature>
<proteinExistence type="inferred from homology"/>
<dbReference type="CDD" id="cd21085">
    <property type="entry name" value="WH_NTD_PHF10"/>
    <property type="match status" value="1"/>
</dbReference>
<dbReference type="RefSeq" id="XP_785947.2">
    <property type="nucleotide sequence ID" value="XM_780854.5"/>
</dbReference>
<dbReference type="GO" id="GO:0008270">
    <property type="term" value="F:zinc ion binding"/>
    <property type="evidence" value="ECO:0007669"/>
    <property type="project" value="UniProtKB-KW"/>
</dbReference>
<evidence type="ECO:0000256" key="10">
    <source>
        <dbReference type="ARBA" id="ARBA00023163"/>
    </source>
</evidence>
<evidence type="ECO:0000313" key="17">
    <source>
        <dbReference type="Proteomes" id="UP000007110"/>
    </source>
</evidence>
<feature type="region of interest" description="Disordered" evidence="14">
    <location>
        <begin position="437"/>
        <end position="458"/>
    </location>
</feature>
<keyword evidence="7" id="KW-0862">Zinc</keyword>
<dbReference type="GeneID" id="580820"/>
<keyword evidence="17" id="KW-1185">Reference proteome</keyword>
<reference evidence="16" key="2">
    <citation type="submission" date="2021-01" db="UniProtKB">
        <authorList>
            <consortium name="EnsemblMetazoa"/>
        </authorList>
    </citation>
    <scope>IDENTIFICATION</scope>
</reference>
<dbReference type="InterPro" id="IPR019787">
    <property type="entry name" value="Znf_PHD-finger"/>
</dbReference>
<dbReference type="InterPro" id="IPR001965">
    <property type="entry name" value="Znf_PHD"/>
</dbReference>
<feature type="compositionally biased region" description="Basic and acidic residues" evidence="14">
    <location>
        <begin position="33"/>
        <end position="45"/>
    </location>
</feature>
<dbReference type="InterPro" id="IPR013083">
    <property type="entry name" value="Znf_RING/FYVE/PHD"/>
</dbReference>
<feature type="compositionally biased region" description="Basic and acidic residues" evidence="14">
    <location>
        <begin position="243"/>
        <end position="252"/>
    </location>
</feature>
<feature type="compositionally biased region" description="Polar residues" evidence="14">
    <location>
        <begin position="211"/>
        <end position="220"/>
    </location>
</feature>
<dbReference type="CDD" id="cd15528">
    <property type="entry name" value="PHD1_PHF10"/>
    <property type="match status" value="1"/>
</dbReference>
<dbReference type="PANTHER" id="PTHR45888:SF5">
    <property type="entry name" value="D4, ISOFORM A"/>
    <property type="match status" value="1"/>
</dbReference>
<evidence type="ECO:0000256" key="3">
    <source>
        <dbReference type="ARBA" id="ARBA00016995"/>
    </source>
</evidence>
<dbReference type="OMA" id="THETDKD"/>
<dbReference type="InterPro" id="IPR038045">
    <property type="entry name" value="PHF10_PHD_finger_1"/>
</dbReference>
<feature type="coiled-coil region" evidence="13">
    <location>
        <begin position="543"/>
        <end position="606"/>
    </location>
</feature>
<feature type="compositionally biased region" description="Low complexity" evidence="14">
    <location>
        <begin position="738"/>
        <end position="769"/>
    </location>
</feature>
<dbReference type="EnsemblMetazoa" id="XM_780854">
    <property type="protein sequence ID" value="XP_785947"/>
    <property type="gene ID" value="LOC580820"/>
</dbReference>
<dbReference type="GO" id="GO:0071565">
    <property type="term" value="C:nBAF complex"/>
    <property type="evidence" value="ECO:0000318"/>
    <property type="project" value="GO_Central"/>
</dbReference>
<comment type="similarity">
    <text evidence="2">Belongs to the SAYP family.</text>
</comment>
<feature type="compositionally biased region" description="Acidic residues" evidence="14">
    <location>
        <begin position="351"/>
        <end position="360"/>
    </location>
</feature>
<dbReference type="PROSITE" id="PS50016">
    <property type="entry name" value="ZF_PHD_2"/>
    <property type="match status" value="1"/>
</dbReference>
<feature type="compositionally biased region" description="Polar residues" evidence="14">
    <location>
        <begin position="64"/>
        <end position="77"/>
    </location>
</feature>
<dbReference type="OrthoDB" id="1903104at2759"/>
<reference evidence="17" key="1">
    <citation type="submission" date="2015-02" db="EMBL/GenBank/DDBJ databases">
        <title>Genome sequencing for Strongylocentrotus purpuratus.</title>
        <authorList>
            <person name="Murali S."/>
            <person name="Liu Y."/>
            <person name="Vee V."/>
            <person name="English A."/>
            <person name="Wang M."/>
            <person name="Skinner E."/>
            <person name="Han Y."/>
            <person name="Muzny D.M."/>
            <person name="Worley K.C."/>
            <person name="Gibbs R.A."/>
        </authorList>
    </citation>
    <scope>NUCLEOTIDE SEQUENCE</scope>
</reference>
<dbReference type="PANTHER" id="PTHR45888">
    <property type="entry name" value="HL01030P-RELATED"/>
    <property type="match status" value="1"/>
</dbReference>
<dbReference type="Pfam" id="PF00628">
    <property type="entry name" value="PHD"/>
    <property type="match status" value="2"/>
</dbReference>
<comment type="subcellular location">
    <subcellularLocation>
        <location evidence="1">Nucleus</location>
    </subcellularLocation>
</comment>
<dbReference type="Proteomes" id="UP000007110">
    <property type="component" value="Unassembled WGS sequence"/>
</dbReference>
<feature type="compositionally biased region" description="Low complexity" evidence="14">
    <location>
        <begin position="1037"/>
        <end position="1065"/>
    </location>
</feature>
<feature type="compositionally biased region" description="Basic and acidic residues" evidence="14">
    <location>
        <begin position="99"/>
        <end position="114"/>
    </location>
</feature>
<keyword evidence="10" id="KW-0804">Transcription</keyword>
<feature type="region of interest" description="Disordered" evidence="14">
    <location>
        <begin position="980"/>
        <end position="1065"/>
    </location>
</feature>
<name>A0A7M7RD71_STRPU</name>
<keyword evidence="6 12" id="KW-0863">Zinc-finger</keyword>